<evidence type="ECO:0000313" key="2">
    <source>
        <dbReference type="EMBL" id="EPS45009.1"/>
    </source>
</evidence>
<keyword evidence="3" id="KW-1185">Reference proteome</keyword>
<dbReference type="Proteomes" id="UP000015100">
    <property type="component" value="Unassembled WGS sequence"/>
</dbReference>
<feature type="signal peptide" evidence="1">
    <location>
        <begin position="1"/>
        <end position="21"/>
    </location>
</feature>
<dbReference type="HOGENOM" id="CLU_1875357_0_0_1"/>
<feature type="chain" id="PRO_5004548095" description="Altered inheritance of mitochondria protein 41" evidence="1">
    <location>
        <begin position="22"/>
        <end position="136"/>
    </location>
</feature>
<accession>S8AQ75</accession>
<name>S8AQ75_DACHA</name>
<comment type="caution">
    <text evidence="2">The sequence shown here is derived from an EMBL/GenBank/DDBJ whole genome shotgun (WGS) entry which is preliminary data.</text>
</comment>
<dbReference type="AlphaFoldDB" id="S8AQ75"/>
<sequence>MHFYRFAIPTLLAIIIPSANGAPISTVENSVPFAPSAGYLRALNNVATQRMIAELARQSPVDGEEEAVMRKDTFAEPVMGKWNGMEDAKRRKKKVAAAGAAMADTVVGKLVNKQETSDEAKSVVTELLAGVAEKLK</sequence>
<protein>
    <recommendedName>
        <fullName evidence="4">Altered inheritance of mitochondria protein 41</fullName>
    </recommendedName>
</protein>
<gene>
    <name evidence="2" type="ORF">H072_950</name>
</gene>
<reference evidence="3" key="2">
    <citation type="submission" date="2013-04" db="EMBL/GenBank/DDBJ databases">
        <title>Genomic mechanisms accounting for the adaptation to parasitism in nematode-trapping fungi.</title>
        <authorList>
            <person name="Ahren D.G."/>
        </authorList>
    </citation>
    <scope>NUCLEOTIDE SEQUENCE [LARGE SCALE GENOMIC DNA]</scope>
    <source>
        <strain evidence="3">CBS 200.50</strain>
    </source>
</reference>
<evidence type="ECO:0008006" key="4">
    <source>
        <dbReference type="Google" id="ProtNLM"/>
    </source>
</evidence>
<keyword evidence="1" id="KW-0732">Signal</keyword>
<dbReference type="EMBL" id="AQGS01000024">
    <property type="protein sequence ID" value="EPS45009.1"/>
    <property type="molecule type" value="Genomic_DNA"/>
</dbReference>
<proteinExistence type="predicted"/>
<evidence type="ECO:0000256" key="1">
    <source>
        <dbReference type="SAM" id="SignalP"/>
    </source>
</evidence>
<evidence type="ECO:0000313" key="3">
    <source>
        <dbReference type="Proteomes" id="UP000015100"/>
    </source>
</evidence>
<organism evidence="2 3">
    <name type="scientific">Dactylellina haptotyla (strain CBS 200.50)</name>
    <name type="common">Nematode-trapping fungus</name>
    <name type="synonym">Monacrosporium haptotylum</name>
    <dbReference type="NCBI Taxonomy" id="1284197"/>
    <lineage>
        <taxon>Eukaryota</taxon>
        <taxon>Fungi</taxon>
        <taxon>Dikarya</taxon>
        <taxon>Ascomycota</taxon>
        <taxon>Pezizomycotina</taxon>
        <taxon>Orbiliomycetes</taxon>
        <taxon>Orbiliales</taxon>
        <taxon>Orbiliaceae</taxon>
        <taxon>Dactylellina</taxon>
    </lineage>
</organism>
<reference evidence="2 3" key="1">
    <citation type="journal article" date="2013" name="PLoS Genet.">
        <title>Genomic mechanisms accounting for the adaptation to parasitism in nematode-trapping fungi.</title>
        <authorList>
            <person name="Meerupati T."/>
            <person name="Andersson K.M."/>
            <person name="Friman E."/>
            <person name="Kumar D."/>
            <person name="Tunlid A."/>
            <person name="Ahren D."/>
        </authorList>
    </citation>
    <scope>NUCLEOTIDE SEQUENCE [LARGE SCALE GENOMIC DNA]</scope>
    <source>
        <strain evidence="2 3">CBS 200.50</strain>
    </source>
</reference>